<evidence type="ECO:0000256" key="6">
    <source>
        <dbReference type="ARBA" id="ARBA00022989"/>
    </source>
</evidence>
<feature type="transmembrane region" description="Helical" evidence="11">
    <location>
        <begin position="341"/>
        <end position="365"/>
    </location>
</feature>
<keyword evidence="6 11" id="KW-1133">Transmembrane helix</keyword>
<dbReference type="PANTHER" id="PTHR24092">
    <property type="entry name" value="PROBABLE PHOSPHOLIPID-TRANSPORTING ATPASE"/>
    <property type="match status" value="1"/>
</dbReference>
<dbReference type="FunFam" id="3.40.1110.10:FF:000109">
    <property type="entry name" value="Phospholipid-transporting ATPase"/>
    <property type="match status" value="1"/>
</dbReference>
<dbReference type="GO" id="GO:0005524">
    <property type="term" value="F:ATP binding"/>
    <property type="evidence" value="ECO:0007669"/>
    <property type="project" value="UniProtKB-UniRule"/>
</dbReference>
<proteinExistence type="inferred from homology"/>
<dbReference type="SUPFAM" id="SSF81653">
    <property type="entry name" value="Calcium ATPase, transduction domain A"/>
    <property type="match status" value="1"/>
</dbReference>
<dbReference type="InterPro" id="IPR036412">
    <property type="entry name" value="HAD-like_sf"/>
</dbReference>
<feature type="transmembrane region" description="Helical" evidence="11">
    <location>
        <begin position="99"/>
        <end position="117"/>
    </location>
</feature>
<comment type="caution">
    <text evidence="11">Lacks conserved residue(s) required for the propagation of feature annotation.</text>
</comment>
<dbReference type="EC" id="7.6.2.1" evidence="11"/>
<dbReference type="GO" id="GO:0045332">
    <property type="term" value="P:phospholipid translocation"/>
    <property type="evidence" value="ECO:0007669"/>
    <property type="project" value="TreeGrafter"/>
</dbReference>
<dbReference type="InterPro" id="IPR023298">
    <property type="entry name" value="ATPase_P-typ_TM_dom_sf"/>
</dbReference>
<comment type="cofactor">
    <cofactor evidence="10">
        <name>Mg(2+)</name>
        <dbReference type="ChEBI" id="CHEBI:18420"/>
    </cofactor>
</comment>
<feature type="binding site" evidence="10">
    <location>
        <position position="413"/>
    </location>
    <ligand>
        <name>Mg(2+)</name>
        <dbReference type="ChEBI" id="CHEBI:18420"/>
    </ligand>
</feature>
<dbReference type="NCBIfam" id="TIGR01652">
    <property type="entry name" value="ATPase-Plipid"/>
    <property type="match status" value="1"/>
</dbReference>
<sequence length="593" mass="67943">MASPEGAAAAKVKLRPRKKKKSKKESKTRSVYANILGEEDDNNPNRHYADNKIKTTKYTVLSFLPKNLFEQFHRFANVYFVFIALLNFVPVVNAFQPELALAPVVFILSVTAIKDLWEDYRRHRSDKEINHMDCLVYSRTERRYVEKFWKEVHVGDFIRLRCNEILPADVLLLSSSDPDRLCHIETATLDGETNLKQRQVVRSFFDLVSRHHFPSVIECEKPNNDLNRFRGYIIHRSGRRDALYKDNLLLRGCTIRNTEEAVGIVIYAGHETKAMLNNNGPRYKRSKLERQMNVDVFWCVIILLVMCSFAAVGHGLWMFQYGDKRPVFDVLSPEGTDLSPVLSAIYLFLTMIIVFQVLIPISLFVSIEIVKICQVYFIHQDAELYDEESDSHLQCRALNITEDLGQMQYIFSDKTGTLTDNKMVFRRCTVAGVEYSHDANARRLAMYQEMDSEEEECPSRGGTLPRRDSVGSHHSVKVVLRSHSTKSHRRTGSRAEAKRASILSKHTAFSSPMEKDITPDPQLMDKVNECGSQMDFMRFHSQPMSQLPSDLGDIMDFFIALTLCNTVVVSSPDQPRHKVTFANMSTIPHPSLG</sequence>
<dbReference type="InterPro" id="IPR008250">
    <property type="entry name" value="ATPase_P-typ_transduc_dom_A_sf"/>
</dbReference>
<evidence type="ECO:0000256" key="3">
    <source>
        <dbReference type="ARBA" id="ARBA00022741"/>
    </source>
</evidence>
<feature type="binding site" evidence="9">
    <location>
        <position position="415"/>
    </location>
    <ligand>
        <name>ATP</name>
        <dbReference type="ChEBI" id="CHEBI:30616"/>
    </ligand>
</feature>
<dbReference type="Gene3D" id="2.70.150.10">
    <property type="entry name" value="Calcium-transporting ATPase, cytoplasmic transduction domain A"/>
    <property type="match status" value="1"/>
</dbReference>
<feature type="transmembrane region" description="Helical" evidence="11">
    <location>
        <begin position="75"/>
        <end position="93"/>
    </location>
</feature>
<keyword evidence="10 11" id="KW-0460">Magnesium</keyword>
<feature type="region of interest" description="Disordered" evidence="12">
    <location>
        <begin position="452"/>
        <end position="500"/>
    </location>
</feature>
<keyword evidence="4 9" id="KW-0067">ATP-binding</keyword>
<reference evidence="14" key="2">
    <citation type="submission" date="2025-09" db="UniProtKB">
        <authorList>
            <consortium name="Ensembl"/>
        </authorList>
    </citation>
    <scope>IDENTIFICATION</scope>
</reference>
<dbReference type="InterPro" id="IPR006539">
    <property type="entry name" value="P-type_ATPase_IV"/>
</dbReference>
<keyword evidence="10" id="KW-0479">Metal-binding</keyword>
<accession>A0A3Q3DX02</accession>
<feature type="region of interest" description="Disordered" evidence="12">
    <location>
        <begin position="1"/>
        <end position="47"/>
    </location>
</feature>
<dbReference type="FunFam" id="1.20.1110.10:FF:000006">
    <property type="entry name" value="Phospholipid-transporting ATPase"/>
    <property type="match status" value="1"/>
</dbReference>
<evidence type="ECO:0000256" key="11">
    <source>
        <dbReference type="RuleBase" id="RU362033"/>
    </source>
</evidence>
<dbReference type="SUPFAM" id="SSF81665">
    <property type="entry name" value="Calcium ATPase, transmembrane domain M"/>
    <property type="match status" value="1"/>
</dbReference>
<dbReference type="AlphaFoldDB" id="A0A3Q3DX02"/>
<keyword evidence="3 9" id="KW-0547">Nucleotide-binding</keyword>
<feature type="compositionally biased region" description="Basic residues" evidence="12">
    <location>
        <begin position="483"/>
        <end position="492"/>
    </location>
</feature>
<dbReference type="OMA" id="FNITNIC"/>
<evidence type="ECO:0000256" key="2">
    <source>
        <dbReference type="ARBA" id="ARBA00022692"/>
    </source>
</evidence>
<evidence type="ECO:0000313" key="14">
    <source>
        <dbReference type="Ensembl" id="ENSHCOP00000022741.1"/>
    </source>
</evidence>
<dbReference type="SUPFAM" id="SSF56784">
    <property type="entry name" value="HAD-like"/>
    <property type="match status" value="1"/>
</dbReference>
<comment type="catalytic activity">
    <reaction evidence="11">
        <text>ATP + H2O + phospholipidSide 1 = ADP + phosphate + phospholipidSide 2.</text>
        <dbReference type="EC" id="7.6.2.1"/>
    </reaction>
</comment>
<keyword evidence="2 11" id="KW-0812">Transmembrane</keyword>
<evidence type="ECO:0000313" key="15">
    <source>
        <dbReference type="Proteomes" id="UP000264820"/>
    </source>
</evidence>
<keyword evidence="5 11" id="KW-1278">Translocase</keyword>
<evidence type="ECO:0000256" key="12">
    <source>
        <dbReference type="SAM" id="MobiDB-lite"/>
    </source>
</evidence>
<dbReference type="FunFam" id="2.70.150.10:FF:000022">
    <property type="entry name" value="Phospholipid-transporting ATPase"/>
    <property type="match status" value="1"/>
</dbReference>
<dbReference type="Proteomes" id="UP000264820">
    <property type="component" value="Unplaced"/>
</dbReference>
<dbReference type="PROSITE" id="PS00154">
    <property type="entry name" value="ATPASE_E1_E2"/>
    <property type="match status" value="1"/>
</dbReference>
<keyword evidence="15" id="KW-1185">Reference proteome</keyword>
<feature type="transmembrane region" description="Helical" evidence="11">
    <location>
        <begin position="296"/>
        <end position="321"/>
    </location>
</feature>
<evidence type="ECO:0000256" key="9">
    <source>
        <dbReference type="PIRSR" id="PIRSR606539-2"/>
    </source>
</evidence>
<dbReference type="Pfam" id="PF16209">
    <property type="entry name" value="PhoLip_ATPase_N"/>
    <property type="match status" value="1"/>
</dbReference>
<feature type="domain" description="P-type ATPase N-terminal" evidence="13">
    <location>
        <begin position="41"/>
        <end position="98"/>
    </location>
</feature>
<evidence type="ECO:0000256" key="4">
    <source>
        <dbReference type="ARBA" id="ARBA00022840"/>
    </source>
</evidence>
<dbReference type="GO" id="GO:0000287">
    <property type="term" value="F:magnesium ion binding"/>
    <property type="evidence" value="ECO:0007669"/>
    <property type="project" value="UniProtKB-UniRule"/>
</dbReference>
<protein>
    <recommendedName>
        <fullName evidence="11">Phospholipid-transporting ATPase</fullName>
        <ecNumber evidence="11">7.6.2.1</ecNumber>
    </recommendedName>
</protein>
<comment type="subcellular location">
    <subcellularLocation>
        <location evidence="1 11">Membrane</location>
        <topology evidence="1 11">Multi-pass membrane protein</topology>
    </subcellularLocation>
</comment>
<dbReference type="PANTHER" id="PTHR24092:SF81">
    <property type="entry name" value="PHOSPHOLIPID-TRANSPORTING ATPASE VA"/>
    <property type="match status" value="1"/>
</dbReference>
<dbReference type="Ensembl" id="ENSHCOT00000000304.1">
    <property type="protein sequence ID" value="ENSHCOP00000022741.1"/>
    <property type="gene ID" value="ENSHCOG00000010697.1"/>
</dbReference>
<dbReference type="GO" id="GO:0005886">
    <property type="term" value="C:plasma membrane"/>
    <property type="evidence" value="ECO:0007669"/>
    <property type="project" value="TreeGrafter"/>
</dbReference>
<keyword evidence="7 11" id="KW-0472">Membrane</keyword>
<dbReference type="GO" id="GO:0140326">
    <property type="term" value="F:ATPase-coupled intramembrane lipid transporter activity"/>
    <property type="evidence" value="ECO:0007669"/>
    <property type="project" value="UniProtKB-EC"/>
</dbReference>
<feature type="binding site" evidence="10">
    <location>
        <position position="415"/>
    </location>
    <ligand>
        <name>Mg(2+)</name>
        <dbReference type="ChEBI" id="CHEBI:18420"/>
    </ligand>
</feature>
<comment type="similarity">
    <text evidence="11">Belongs to the cation transport ATPase (P-type) (TC 3.A.3) family. Type IV subfamily.</text>
</comment>
<feature type="compositionally biased region" description="Basic residues" evidence="12">
    <location>
        <begin position="12"/>
        <end position="26"/>
    </location>
</feature>
<dbReference type="InterPro" id="IPR018303">
    <property type="entry name" value="ATPase_P-typ_P_site"/>
</dbReference>
<evidence type="ECO:0000256" key="8">
    <source>
        <dbReference type="PIRSR" id="PIRSR606539-1"/>
    </source>
</evidence>
<dbReference type="InterPro" id="IPR032631">
    <property type="entry name" value="P-type_ATPase_N"/>
</dbReference>
<evidence type="ECO:0000256" key="1">
    <source>
        <dbReference type="ARBA" id="ARBA00004141"/>
    </source>
</evidence>
<dbReference type="FunFam" id="3.40.50.1000:FF:000001">
    <property type="entry name" value="Phospholipid-transporting ATPase IC"/>
    <property type="match status" value="1"/>
</dbReference>
<feature type="binding site" evidence="9">
    <location>
        <position position="413"/>
    </location>
    <ligand>
        <name>ATP</name>
        <dbReference type="ChEBI" id="CHEBI:30616"/>
    </ligand>
</feature>
<dbReference type="STRING" id="109280.ENSHCOP00000022741"/>
<organism evidence="14 15">
    <name type="scientific">Hippocampus comes</name>
    <name type="common">Tiger tail seahorse</name>
    <dbReference type="NCBI Taxonomy" id="109280"/>
    <lineage>
        <taxon>Eukaryota</taxon>
        <taxon>Metazoa</taxon>
        <taxon>Chordata</taxon>
        <taxon>Craniata</taxon>
        <taxon>Vertebrata</taxon>
        <taxon>Euteleostomi</taxon>
        <taxon>Actinopterygii</taxon>
        <taxon>Neopterygii</taxon>
        <taxon>Teleostei</taxon>
        <taxon>Neoteleostei</taxon>
        <taxon>Acanthomorphata</taxon>
        <taxon>Syngnathiaria</taxon>
        <taxon>Syngnathiformes</taxon>
        <taxon>Syngnathoidei</taxon>
        <taxon>Syngnathidae</taxon>
        <taxon>Hippocampus</taxon>
    </lineage>
</organism>
<evidence type="ECO:0000256" key="10">
    <source>
        <dbReference type="PIRSR" id="PIRSR606539-3"/>
    </source>
</evidence>
<reference evidence="14" key="1">
    <citation type="submission" date="2025-08" db="UniProtKB">
        <authorList>
            <consortium name="Ensembl"/>
        </authorList>
    </citation>
    <scope>IDENTIFICATION</scope>
</reference>
<feature type="binding site" evidence="9">
    <location>
        <position position="414"/>
    </location>
    <ligand>
        <name>ATP</name>
        <dbReference type="ChEBI" id="CHEBI:30616"/>
    </ligand>
</feature>
<dbReference type="GeneTree" id="ENSGT00940000157895"/>
<evidence type="ECO:0000259" key="13">
    <source>
        <dbReference type="Pfam" id="PF16209"/>
    </source>
</evidence>
<evidence type="ECO:0000256" key="5">
    <source>
        <dbReference type="ARBA" id="ARBA00022967"/>
    </source>
</evidence>
<evidence type="ECO:0000256" key="7">
    <source>
        <dbReference type="ARBA" id="ARBA00023136"/>
    </source>
</evidence>
<name>A0A3Q3DX02_HIPCM</name>
<feature type="active site" description="4-aspartylphosphate intermediate" evidence="8">
    <location>
        <position position="413"/>
    </location>
</feature>